<proteinExistence type="predicted"/>
<dbReference type="EMBL" id="RXIC02000026">
    <property type="protein sequence ID" value="KAB1201872.1"/>
    <property type="molecule type" value="Genomic_DNA"/>
</dbReference>
<feature type="region of interest" description="Disordered" evidence="3">
    <location>
        <begin position="230"/>
        <end position="365"/>
    </location>
</feature>
<feature type="domain" description="RRM" evidence="4">
    <location>
        <begin position="464"/>
        <end position="549"/>
    </location>
</feature>
<evidence type="ECO:0000256" key="3">
    <source>
        <dbReference type="SAM" id="MobiDB-lite"/>
    </source>
</evidence>
<protein>
    <submittedName>
        <fullName evidence="5">Heterogeneous nuclear ribonucleoprotein Q</fullName>
    </submittedName>
</protein>
<feature type="compositionally biased region" description="Polar residues" evidence="3">
    <location>
        <begin position="732"/>
        <end position="744"/>
    </location>
</feature>
<dbReference type="FunFam" id="3.30.70.330:FF:000187">
    <property type="entry name" value="Heterogeneous nuclear ribonucleoprotein Q"/>
    <property type="match status" value="1"/>
</dbReference>
<dbReference type="PROSITE" id="PS50102">
    <property type="entry name" value="RRM"/>
    <property type="match status" value="3"/>
</dbReference>
<feature type="compositionally biased region" description="Low complexity" evidence="3">
    <location>
        <begin position="86"/>
        <end position="104"/>
    </location>
</feature>
<feature type="compositionally biased region" description="Acidic residues" evidence="3">
    <location>
        <begin position="329"/>
        <end position="365"/>
    </location>
</feature>
<feature type="compositionally biased region" description="Basic and acidic residues" evidence="3">
    <location>
        <begin position="297"/>
        <end position="306"/>
    </location>
</feature>
<dbReference type="InterPro" id="IPR035979">
    <property type="entry name" value="RBD_domain_sf"/>
</dbReference>
<comment type="caution">
    <text evidence="5">The sequence shown here is derived from an EMBL/GenBank/DDBJ whole genome shotgun (WGS) entry which is preliminary data.</text>
</comment>
<feature type="region of interest" description="Disordered" evidence="3">
    <location>
        <begin position="714"/>
        <end position="769"/>
    </location>
</feature>
<feature type="compositionally biased region" description="Acidic residues" evidence="3">
    <location>
        <begin position="266"/>
        <end position="285"/>
    </location>
</feature>
<feature type="compositionally biased region" description="Basic and acidic residues" evidence="3">
    <location>
        <begin position="319"/>
        <end position="328"/>
    </location>
</feature>
<dbReference type="GO" id="GO:1990904">
    <property type="term" value="C:ribonucleoprotein complex"/>
    <property type="evidence" value="ECO:0007669"/>
    <property type="project" value="UniProtKB-KW"/>
</dbReference>
<dbReference type="PANTHER" id="PTHR21245">
    <property type="entry name" value="HETEROGENEOUS NUCLEAR RIBONUCLEOPROTEIN"/>
    <property type="match status" value="1"/>
</dbReference>
<feature type="compositionally biased region" description="Basic and acidic residues" evidence="3">
    <location>
        <begin position="746"/>
        <end position="759"/>
    </location>
</feature>
<feature type="region of interest" description="Disordered" evidence="3">
    <location>
        <begin position="1"/>
        <end position="186"/>
    </location>
</feature>
<sequence>MRTRNSDTPKPVTAKKTPPLRKSATKTPPTPPESTVESATPKTVETKRPIATKAKQVKKNETTPAPTAGSGSEPEQLSAAEEPRASADAAQVTPVKKVVAATKSVVKRTSARTKTPTSKKTATVRTPDSVEAKVAESQKKEDLDCLGKVETSMDNIGEPEMNEETAAKVGESAGDKAADSEREGTAMEVEEAVIVISGESAKNEQIIAVEDEHTCAFAIKEERATGAQMAPIVNVGDSSKQEDPLVGRVEKSVENEEAEGTKEGEEVVEEKEEETGDFGNEEEPNLEPLNIEETVVEDFRGEDTQTAKEFGSGDIVEDYGDRVDLGEHGEEELAEDDQEELAEDDQEEPAEDDPQEPAEDTEALEEECRELTAVAKERKIKKEHEIFVGGLDRDAEEEDVRKVFERIGEVVEVRLHKDPSTNKNKGYAFVMFANKEHAKQALSEMKNPVIHGKRCGTAPSEDNDTLFLGNICNTWTKEAIKQKLKEYGVEGVESITLVADAQHEGLSRGFAFLEFSCHPEAMLAYKRLQKPDVIFGHPERTVKVAFAEPLREPDPTVMAQVKSVFLDGLPPHWDEDHVREQLKGYGDIVRIVLARNMSTAKRKDFGFVDFSSHEAAVACVAGTNRAQLGDGKMKVKARLSNPLPKTQAVKGGMCGGFRIGHGSGRGFGRVGRPFYHANFQRNRGFYHGGRGQTGRMGFPNEFEFDDPYTEFHGRQFTGRGGRRDSYRGGNYASGSGTAVATPSRPNLDRPWRSAPERGRGMHFPSRRQPYSPEARFDRPFFDRHFDDPYLYDDSVHGGMKRPFYMTDHDPEYMEPSRFRPRLDYTDQSAFRGNRFRDNYGAGSSIYPPDYYGPDYGGGPYSWSDRPYGGGYYY</sequence>
<dbReference type="Proteomes" id="UP000516437">
    <property type="component" value="Chromosome 8"/>
</dbReference>
<dbReference type="SMART" id="SM00360">
    <property type="entry name" value="RRM"/>
    <property type="match status" value="3"/>
</dbReference>
<dbReference type="InterPro" id="IPR000504">
    <property type="entry name" value="RRM_dom"/>
</dbReference>
<feature type="compositionally biased region" description="Basic and acidic residues" evidence="3">
    <location>
        <begin position="173"/>
        <end position="185"/>
    </location>
</feature>
<dbReference type="Gene3D" id="3.30.70.330">
    <property type="match status" value="3"/>
</dbReference>
<feature type="domain" description="RRM" evidence="4">
    <location>
        <begin position="562"/>
        <end position="642"/>
    </location>
</feature>
<feature type="compositionally biased region" description="Low complexity" evidence="3">
    <location>
        <begin position="8"/>
        <end position="17"/>
    </location>
</feature>
<keyword evidence="5" id="KW-0687">Ribonucleoprotein</keyword>
<evidence type="ECO:0000313" key="6">
    <source>
        <dbReference type="Proteomes" id="UP000516437"/>
    </source>
</evidence>
<dbReference type="OrthoDB" id="3800936at2759"/>
<keyword evidence="6" id="KW-1185">Reference proteome</keyword>
<feature type="compositionally biased region" description="Basic and acidic residues" evidence="3">
    <location>
        <begin position="128"/>
        <end position="147"/>
    </location>
</feature>
<feature type="compositionally biased region" description="Basic and acidic residues" evidence="3">
    <location>
        <begin position="239"/>
        <end position="265"/>
    </location>
</feature>
<dbReference type="CDD" id="cd00590">
    <property type="entry name" value="RRM_SF"/>
    <property type="match status" value="3"/>
</dbReference>
<accession>A0A6A1UNK4</accession>
<dbReference type="SUPFAM" id="SSF54928">
    <property type="entry name" value="RNA-binding domain, RBD"/>
    <property type="match status" value="2"/>
</dbReference>
<dbReference type="Pfam" id="PF00076">
    <property type="entry name" value="RRM_1"/>
    <property type="match status" value="3"/>
</dbReference>
<evidence type="ECO:0000256" key="2">
    <source>
        <dbReference type="PROSITE-ProRule" id="PRU00176"/>
    </source>
</evidence>
<feature type="compositionally biased region" description="Polar residues" evidence="3">
    <location>
        <begin position="62"/>
        <end position="75"/>
    </location>
</feature>
<gene>
    <name evidence="5" type="ORF">CJ030_MR8G019200</name>
</gene>
<keyword evidence="1 2" id="KW-0694">RNA-binding</keyword>
<evidence type="ECO:0000313" key="5">
    <source>
        <dbReference type="EMBL" id="KAB1201872.1"/>
    </source>
</evidence>
<evidence type="ECO:0000259" key="4">
    <source>
        <dbReference type="PROSITE" id="PS50102"/>
    </source>
</evidence>
<dbReference type="InterPro" id="IPR012677">
    <property type="entry name" value="Nucleotide-bd_a/b_plait_sf"/>
</dbReference>
<dbReference type="GO" id="GO:0003723">
    <property type="term" value="F:RNA binding"/>
    <property type="evidence" value="ECO:0007669"/>
    <property type="project" value="UniProtKB-UniRule"/>
</dbReference>
<dbReference type="AlphaFoldDB" id="A0A6A1UNK4"/>
<feature type="domain" description="RRM" evidence="4">
    <location>
        <begin position="384"/>
        <end position="462"/>
    </location>
</feature>
<reference evidence="5 6" key="1">
    <citation type="journal article" date="2019" name="Plant Biotechnol. J.">
        <title>The red bayberry genome and genetic basis of sex determination.</title>
        <authorList>
            <person name="Jia H.M."/>
            <person name="Jia H.J."/>
            <person name="Cai Q.L."/>
            <person name="Wang Y."/>
            <person name="Zhao H.B."/>
            <person name="Yang W.F."/>
            <person name="Wang G.Y."/>
            <person name="Li Y.H."/>
            <person name="Zhan D.L."/>
            <person name="Shen Y.T."/>
            <person name="Niu Q.F."/>
            <person name="Chang L."/>
            <person name="Qiu J."/>
            <person name="Zhao L."/>
            <person name="Xie H.B."/>
            <person name="Fu W.Y."/>
            <person name="Jin J."/>
            <person name="Li X.W."/>
            <person name="Jiao Y."/>
            <person name="Zhou C.C."/>
            <person name="Tu T."/>
            <person name="Chai C.Y."/>
            <person name="Gao J.L."/>
            <person name="Fan L.J."/>
            <person name="van de Weg E."/>
            <person name="Wang J.Y."/>
            <person name="Gao Z.S."/>
        </authorList>
    </citation>
    <scope>NUCLEOTIDE SEQUENCE [LARGE SCALE GENOMIC DNA]</scope>
    <source>
        <tissue evidence="5">Leaves</tissue>
    </source>
</reference>
<evidence type="ECO:0000256" key="1">
    <source>
        <dbReference type="ARBA" id="ARBA00022884"/>
    </source>
</evidence>
<name>A0A6A1UNK4_9ROSI</name>
<organism evidence="5 6">
    <name type="scientific">Morella rubra</name>
    <name type="common">Chinese bayberry</name>
    <dbReference type="NCBI Taxonomy" id="262757"/>
    <lineage>
        <taxon>Eukaryota</taxon>
        <taxon>Viridiplantae</taxon>
        <taxon>Streptophyta</taxon>
        <taxon>Embryophyta</taxon>
        <taxon>Tracheophyta</taxon>
        <taxon>Spermatophyta</taxon>
        <taxon>Magnoliopsida</taxon>
        <taxon>eudicotyledons</taxon>
        <taxon>Gunneridae</taxon>
        <taxon>Pentapetalae</taxon>
        <taxon>rosids</taxon>
        <taxon>fabids</taxon>
        <taxon>Fagales</taxon>
        <taxon>Myricaceae</taxon>
        <taxon>Morella</taxon>
    </lineage>
</organism>
<feature type="compositionally biased region" description="Polar residues" evidence="3">
    <location>
        <begin position="112"/>
        <end position="126"/>
    </location>
</feature>